<dbReference type="GO" id="GO:0004896">
    <property type="term" value="F:cytokine receptor activity"/>
    <property type="evidence" value="ECO:0007669"/>
    <property type="project" value="TreeGrafter"/>
</dbReference>
<evidence type="ECO:0000256" key="2">
    <source>
        <dbReference type="ARBA" id="ARBA00022729"/>
    </source>
</evidence>
<dbReference type="Pfam" id="PF09294">
    <property type="entry name" value="Interfer-bind"/>
    <property type="match status" value="1"/>
</dbReference>
<keyword evidence="2 6" id="KW-0732">Signal</keyword>
<dbReference type="PANTHER" id="PTHR20859">
    <property type="entry name" value="INTERFERON/INTERLEUKIN RECEPTOR"/>
    <property type="match status" value="1"/>
</dbReference>
<dbReference type="InterPro" id="IPR015373">
    <property type="entry name" value="Interferon/interleukin_rcp_dom"/>
</dbReference>
<dbReference type="InterPro" id="IPR036116">
    <property type="entry name" value="FN3_sf"/>
</dbReference>
<evidence type="ECO:0000313" key="9">
    <source>
        <dbReference type="RefSeq" id="XP_033773503.1"/>
    </source>
</evidence>
<dbReference type="InterPro" id="IPR050650">
    <property type="entry name" value="Type-II_Cytokine-TF_Rcpt"/>
</dbReference>
<dbReference type="InterPro" id="IPR003961">
    <property type="entry name" value="FN3_dom"/>
</dbReference>
<dbReference type="Pfam" id="PF01108">
    <property type="entry name" value="Tissue_fac"/>
    <property type="match status" value="1"/>
</dbReference>
<dbReference type="FunCoup" id="A0A6P8PFI8">
    <property type="interactions" value="534"/>
</dbReference>
<dbReference type="RefSeq" id="XP_033773503.1">
    <property type="nucleotide sequence ID" value="XM_033917612.1"/>
</dbReference>
<evidence type="ECO:0000256" key="4">
    <source>
        <dbReference type="ARBA" id="ARBA00023170"/>
    </source>
</evidence>
<proteinExistence type="inferred from homology"/>
<dbReference type="SUPFAM" id="SSF49265">
    <property type="entry name" value="Fibronectin type III"/>
    <property type="match status" value="2"/>
</dbReference>
<feature type="signal peptide" evidence="6">
    <location>
        <begin position="1"/>
        <end position="23"/>
    </location>
</feature>
<evidence type="ECO:0000259" key="7">
    <source>
        <dbReference type="PROSITE" id="PS50853"/>
    </source>
</evidence>
<dbReference type="GO" id="GO:0005886">
    <property type="term" value="C:plasma membrane"/>
    <property type="evidence" value="ECO:0007669"/>
    <property type="project" value="TreeGrafter"/>
</dbReference>
<keyword evidence="4 9" id="KW-0675">Receptor</keyword>
<keyword evidence="8" id="KW-1185">Reference proteome</keyword>
<name>A0A6P8PFI8_GEOSA</name>
<dbReference type="CDD" id="cd00063">
    <property type="entry name" value="FN3"/>
    <property type="match status" value="1"/>
</dbReference>
<feature type="compositionally biased region" description="Basic and acidic residues" evidence="5">
    <location>
        <begin position="397"/>
        <end position="409"/>
    </location>
</feature>
<evidence type="ECO:0000256" key="3">
    <source>
        <dbReference type="ARBA" id="ARBA00023157"/>
    </source>
</evidence>
<feature type="region of interest" description="Disordered" evidence="5">
    <location>
        <begin position="387"/>
        <end position="409"/>
    </location>
</feature>
<dbReference type="InterPro" id="IPR013783">
    <property type="entry name" value="Ig-like_fold"/>
</dbReference>
<evidence type="ECO:0000256" key="6">
    <source>
        <dbReference type="SAM" id="SignalP"/>
    </source>
</evidence>
<dbReference type="PROSITE" id="PS50853">
    <property type="entry name" value="FN3"/>
    <property type="match status" value="1"/>
</dbReference>
<dbReference type="KEGG" id="gsh:117347151"/>
<reference evidence="9" key="1">
    <citation type="submission" date="2025-08" db="UniProtKB">
        <authorList>
            <consortium name="RefSeq"/>
        </authorList>
    </citation>
    <scope>IDENTIFICATION</scope>
</reference>
<feature type="domain" description="Fibronectin type-III" evidence="7">
    <location>
        <begin position="26"/>
        <end position="121"/>
    </location>
</feature>
<organism evidence="8 9">
    <name type="scientific">Geotrypetes seraphini</name>
    <name type="common">Gaboon caecilian</name>
    <name type="synonym">Caecilia seraphini</name>
    <dbReference type="NCBI Taxonomy" id="260995"/>
    <lineage>
        <taxon>Eukaryota</taxon>
        <taxon>Metazoa</taxon>
        <taxon>Chordata</taxon>
        <taxon>Craniata</taxon>
        <taxon>Vertebrata</taxon>
        <taxon>Euteleostomi</taxon>
        <taxon>Amphibia</taxon>
        <taxon>Gymnophiona</taxon>
        <taxon>Geotrypetes</taxon>
    </lineage>
</organism>
<keyword evidence="3" id="KW-1015">Disulfide bond</keyword>
<dbReference type="PANTHER" id="PTHR20859:SF90">
    <property type="entry name" value="INTERLEUKIN-10 RECEPTOR SUBUNIT ALPHA"/>
    <property type="match status" value="1"/>
</dbReference>
<dbReference type="InParanoid" id="A0A6P8PFI8"/>
<evidence type="ECO:0000256" key="5">
    <source>
        <dbReference type="SAM" id="MobiDB-lite"/>
    </source>
</evidence>
<dbReference type="FunFam" id="2.60.40.10:FF:000348">
    <property type="entry name" value="Interleukin 20 receptor subunit alpha"/>
    <property type="match status" value="1"/>
</dbReference>
<sequence>MARSVVPVLAAGILLTFCSQGESLPSPTQVQFKTNDFYHHILTWEPGLNTTRMVWYQVEYKLYGSSNWETAKHCAQTVSLSCDLTAETMDPNHSYFGRVQAVLEDQISEWSRTNRFSPKDVILPALHLSLNVERNTVYVKMKSPSLRRQNITVELKNIFIYNLIYKVYVRRASDNFTFVQVVDLMQFELSNLVWNQQYCISVCAESKSRPNPGVRSKEHCVSVPEEERTSSNTIIILACVCILTIIASFGKIFICWYIKKPASTPESLKSFATRHSCCTEDQRLHVWDYRTAPRLDDLIVKKMSTELKSRCGSTDSGFSSEKQSLENTCSSFTLTLDDPEQTLEPGAPLASEHNCARADSCIYPGGTPLGWSPLISENTGCRKQIKATESDDSGISMERDSPCLKRPSDRGEQLTITYKDEIQEKREPGLVNSTGACSEANESQGHIEHRGYMKQSKCLNGSFQSQNGSSCDKPFSIDLSDSAQKTCIEGQLDCSVLEGELDCSVLDQAKGYLKQTSQKLGLVHSDVTSDHTDGTFLKNPDPMVFSAPLECRNWGLCHETLGTSTDLKYHTNCKVTSGVLVMPFPLISSLNSNDMFTLGTNTLSLADMELEDGRA</sequence>
<dbReference type="OrthoDB" id="9886749at2759"/>
<dbReference type="AlphaFoldDB" id="A0A6P8PFI8"/>
<accession>A0A6P8PFI8</accession>
<protein>
    <submittedName>
        <fullName evidence="9">Interleukin-10 receptor subunit alpha</fullName>
    </submittedName>
</protein>
<evidence type="ECO:0000313" key="8">
    <source>
        <dbReference type="Proteomes" id="UP000515159"/>
    </source>
</evidence>
<comment type="similarity">
    <text evidence="1">Belongs to the type II cytokine receptor family.</text>
</comment>
<dbReference type="Proteomes" id="UP000515159">
    <property type="component" value="Chromosome 13"/>
</dbReference>
<feature type="chain" id="PRO_5028402088" evidence="6">
    <location>
        <begin position="24"/>
        <end position="615"/>
    </location>
</feature>
<evidence type="ECO:0000256" key="1">
    <source>
        <dbReference type="ARBA" id="ARBA00005399"/>
    </source>
</evidence>
<dbReference type="CTD" id="3587"/>
<dbReference type="GeneID" id="117347151"/>
<gene>
    <name evidence="9" type="primary">IL10RA</name>
</gene>
<dbReference type="Gene3D" id="2.60.40.10">
    <property type="entry name" value="Immunoglobulins"/>
    <property type="match status" value="2"/>
</dbReference>